<dbReference type="EnsemblMetazoa" id="GBRI010167-RA">
    <property type="protein sequence ID" value="GBRI010167-PA"/>
    <property type="gene ID" value="GBRI010167"/>
</dbReference>
<accession>A0A1A9W8K6</accession>
<dbReference type="Proteomes" id="UP000091820">
    <property type="component" value="Unassembled WGS sequence"/>
</dbReference>
<feature type="transmembrane region" description="Helical" evidence="1">
    <location>
        <begin position="125"/>
        <end position="144"/>
    </location>
</feature>
<keyword evidence="1" id="KW-0472">Membrane</keyword>
<organism evidence="2 3">
    <name type="scientific">Glossina brevipalpis</name>
    <dbReference type="NCBI Taxonomy" id="37001"/>
    <lineage>
        <taxon>Eukaryota</taxon>
        <taxon>Metazoa</taxon>
        <taxon>Ecdysozoa</taxon>
        <taxon>Arthropoda</taxon>
        <taxon>Hexapoda</taxon>
        <taxon>Insecta</taxon>
        <taxon>Pterygota</taxon>
        <taxon>Neoptera</taxon>
        <taxon>Endopterygota</taxon>
        <taxon>Diptera</taxon>
        <taxon>Brachycera</taxon>
        <taxon>Muscomorpha</taxon>
        <taxon>Hippoboscoidea</taxon>
        <taxon>Glossinidae</taxon>
        <taxon>Glossina</taxon>
    </lineage>
</organism>
<evidence type="ECO:0000256" key="1">
    <source>
        <dbReference type="SAM" id="Phobius"/>
    </source>
</evidence>
<protein>
    <submittedName>
        <fullName evidence="2">Uncharacterized protein</fullName>
    </submittedName>
</protein>
<dbReference type="AlphaFoldDB" id="A0A1A9W8K6"/>
<keyword evidence="1" id="KW-0812">Transmembrane</keyword>
<sequence>MHDEPSHCYAVLSFSYEMYTHKPLRTIDTLCFVWVYVYPHVYAKGMNVVHLLKSIIAAAVLLAYYNILLSSGCTYEGVTLVFMLLVVLLLLLGDFVDVIDDVNGGGGCDGDSAVFTGSDGGGGYYQFYTFTACTLFCLVACRIAI</sequence>
<dbReference type="VEuPathDB" id="VectorBase:GBRI010167"/>
<reference evidence="2" key="2">
    <citation type="submission" date="2020-05" db="UniProtKB">
        <authorList>
            <consortium name="EnsemblMetazoa"/>
        </authorList>
    </citation>
    <scope>IDENTIFICATION</scope>
    <source>
        <strain evidence="2">IAEA</strain>
    </source>
</reference>
<keyword evidence="3" id="KW-1185">Reference proteome</keyword>
<feature type="transmembrane region" description="Helical" evidence="1">
    <location>
        <begin position="48"/>
        <end position="65"/>
    </location>
</feature>
<name>A0A1A9W8K6_9MUSC</name>
<proteinExistence type="predicted"/>
<reference evidence="3" key="1">
    <citation type="submission" date="2014-03" db="EMBL/GenBank/DDBJ databases">
        <authorList>
            <person name="Aksoy S."/>
            <person name="Warren W."/>
            <person name="Wilson R.K."/>
        </authorList>
    </citation>
    <scope>NUCLEOTIDE SEQUENCE [LARGE SCALE GENOMIC DNA]</scope>
    <source>
        <strain evidence="3">IAEA</strain>
    </source>
</reference>
<keyword evidence="1" id="KW-1133">Transmembrane helix</keyword>
<evidence type="ECO:0000313" key="3">
    <source>
        <dbReference type="Proteomes" id="UP000091820"/>
    </source>
</evidence>
<evidence type="ECO:0000313" key="2">
    <source>
        <dbReference type="EnsemblMetazoa" id="GBRI010167-PA"/>
    </source>
</evidence>
<feature type="transmembrane region" description="Helical" evidence="1">
    <location>
        <begin position="77"/>
        <end position="96"/>
    </location>
</feature>